<feature type="region of interest" description="Disordered" evidence="1">
    <location>
        <begin position="136"/>
        <end position="181"/>
    </location>
</feature>
<dbReference type="EMBL" id="MU839846">
    <property type="protein sequence ID" value="KAK1750501.1"/>
    <property type="molecule type" value="Genomic_DNA"/>
</dbReference>
<name>A0AAJ0B6Z6_9PEZI</name>
<protein>
    <submittedName>
        <fullName evidence="2">Uncharacterized protein</fullName>
    </submittedName>
</protein>
<dbReference type="Proteomes" id="UP001239445">
    <property type="component" value="Unassembled WGS sequence"/>
</dbReference>
<reference evidence="2" key="1">
    <citation type="submission" date="2023-06" db="EMBL/GenBank/DDBJ databases">
        <title>Genome-scale phylogeny and comparative genomics of the fungal order Sordariales.</title>
        <authorList>
            <consortium name="Lawrence Berkeley National Laboratory"/>
            <person name="Hensen N."/>
            <person name="Bonometti L."/>
            <person name="Westerberg I."/>
            <person name="Brannstrom I.O."/>
            <person name="Guillou S."/>
            <person name="Cros-Aarteil S."/>
            <person name="Calhoun S."/>
            <person name="Haridas S."/>
            <person name="Kuo A."/>
            <person name="Mondo S."/>
            <person name="Pangilinan J."/>
            <person name="Riley R."/>
            <person name="Labutti K."/>
            <person name="Andreopoulos B."/>
            <person name="Lipzen A."/>
            <person name="Chen C."/>
            <person name="Yanf M."/>
            <person name="Daum C."/>
            <person name="Ng V."/>
            <person name="Clum A."/>
            <person name="Steindorff A."/>
            <person name="Ohm R."/>
            <person name="Martin F."/>
            <person name="Silar P."/>
            <person name="Natvig D."/>
            <person name="Lalanne C."/>
            <person name="Gautier V."/>
            <person name="Ament-Velasquez S.L."/>
            <person name="Kruys A."/>
            <person name="Hutchinson M.I."/>
            <person name="Powell A.J."/>
            <person name="Barry K."/>
            <person name="Miller A.N."/>
            <person name="Grigoriev I.V."/>
            <person name="Debuchy R."/>
            <person name="Gladieux P."/>
            <person name="Thoren M.H."/>
            <person name="Johannesson H."/>
        </authorList>
    </citation>
    <scope>NUCLEOTIDE SEQUENCE</scope>
    <source>
        <strain evidence="2">PSN4</strain>
    </source>
</reference>
<organism evidence="2 3">
    <name type="scientific">Echria macrotheca</name>
    <dbReference type="NCBI Taxonomy" id="438768"/>
    <lineage>
        <taxon>Eukaryota</taxon>
        <taxon>Fungi</taxon>
        <taxon>Dikarya</taxon>
        <taxon>Ascomycota</taxon>
        <taxon>Pezizomycotina</taxon>
        <taxon>Sordariomycetes</taxon>
        <taxon>Sordariomycetidae</taxon>
        <taxon>Sordariales</taxon>
        <taxon>Schizotheciaceae</taxon>
        <taxon>Echria</taxon>
    </lineage>
</organism>
<gene>
    <name evidence="2" type="ORF">QBC47DRAFT_393589</name>
</gene>
<keyword evidence="3" id="KW-1185">Reference proteome</keyword>
<evidence type="ECO:0000313" key="2">
    <source>
        <dbReference type="EMBL" id="KAK1750501.1"/>
    </source>
</evidence>
<accession>A0AAJ0B6Z6</accession>
<evidence type="ECO:0000313" key="3">
    <source>
        <dbReference type="Proteomes" id="UP001239445"/>
    </source>
</evidence>
<sequence length="211" mass="21375">MAMCTGSPTFQPSSNNPNRFTEWPAKIPGFVCKTPPFGRGNAPRFAQCCSGTVFKITSPTNEQDQAYPMSCALFCQVDPKLVQPGADGVSPHQACLTNGGSDSSDWEVVCASNPAAGTISVPTSYPSTFSGGIVTSTAEPTASSESSSVSVTKGAGTTSSASSSTTQTGTPAAPGTATTAPSAGSKLGFEIGWKATVKAWTLGAMILVALC</sequence>
<proteinExistence type="predicted"/>
<comment type="caution">
    <text evidence="2">The sequence shown here is derived from an EMBL/GenBank/DDBJ whole genome shotgun (WGS) entry which is preliminary data.</text>
</comment>
<dbReference type="AlphaFoldDB" id="A0AAJ0B6Z6"/>
<evidence type="ECO:0000256" key="1">
    <source>
        <dbReference type="SAM" id="MobiDB-lite"/>
    </source>
</evidence>